<evidence type="ECO:0008006" key="6">
    <source>
        <dbReference type="Google" id="ProtNLM"/>
    </source>
</evidence>
<dbReference type="AlphaFoldDB" id="A0AAJ5ZEA9"/>
<evidence type="ECO:0000313" key="3">
    <source>
        <dbReference type="EMBL" id="WFG39658.1"/>
    </source>
</evidence>
<dbReference type="InterPro" id="IPR013783">
    <property type="entry name" value="Ig-like_fold"/>
</dbReference>
<dbReference type="EMBL" id="WMBE01000001">
    <property type="protein sequence ID" value="MDG0865594.1"/>
    <property type="molecule type" value="Genomic_DNA"/>
</dbReference>
<gene>
    <name evidence="2" type="ORF">GKO46_00720</name>
    <name evidence="3" type="ORF">GKO48_08505</name>
</gene>
<name>A0AAJ5ZEA9_9CHLR</name>
<accession>A0AAJ5ZEA9</accession>
<dbReference type="RefSeq" id="WP_342823583.1">
    <property type="nucleotide sequence ID" value="NZ_CP046146.1"/>
</dbReference>
<keyword evidence="1" id="KW-0472">Membrane</keyword>
<evidence type="ECO:0000313" key="5">
    <source>
        <dbReference type="Proteomes" id="UP001321249"/>
    </source>
</evidence>
<dbReference type="Gene3D" id="2.60.40.10">
    <property type="entry name" value="Immunoglobulins"/>
    <property type="match status" value="1"/>
</dbReference>
<reference evidence="3" key="2">
    <citation type="journal article" date="2023" name="Nat. Commun.">
        <title>Cultivation of marine bacteria of the SAR202 clade.</title>
        <authorList>
            <person name="Lim Y."/>
            <person name="Seo J.H."/>
            <person name="Giovannoni S.J."/>
            <person name="Kang I."/>
            <person name="Cho J.C."/>
        </authorList>
    </citation>
    <scope>NUCLEOTIDE SEQUENCE</scope>
    <source>
        <strain evidence="3">JH1073</strain>
    </source>
</reference>
<proteinExistence type="predicted"/>
<dbReference type="EMBL" id="CP046147">
    <property type="protein sequence ID" value="WFG39658.1"/>
    <property type="molecule type" value="Genomic_DNA"/>
</dbReference>
<evidence type="ECO:0000256" key="1">
    <source>
        <dbReference type="SAM" id="Phobius"/>
    </source>
</evidence>
<feature type="transmembrane region" description="Helical" evidence="1">
    <location>
        <begin position="160"/>
        <end position="183"/>
    </location>
</feature>
<sequence>MIHSFTALLSRSQQLLGALAIVIALAGVMGWSSIASAQQPVPSVNLGFEPSALPGETIAVSAYLTDPLGNPIYDAEIEFHYDVEFMNVTDSVEIGTAVTNETGLALLTWQPRSDGENHIVASFAGNDVFAEASDTQILEVLPGEQLYRELPPYRIPGANMWLTSGLITTVWLIFIFSLALVGWANLKTRNEPHTSNTEAKGGSADA</sequence>
<keyword evidence="1" id="KW-1133">Transmembrane helix</keyword>
<evidence type="ECO:0000313" key="2">
    <source>
        <dbReference type="EMBL" id="MDG0865594.1"/>
    </source>
</evidence>
<dbReference type="Proteomes" id="UP001219901">
    <property type="component" value="Chromosome"/>
</dbReference>
<reference evidence="4" key="3">
    <citation type="submission" date="2023-06" db="EMBL/GenBank/DDBJ databases">
        <title>Pangenomics reveal diversification of enzyme families and niche specialization in globally abundant SAR202 bacteria.</title>
        <authorList>
            <person name="Saw J.H.W."/>
        </authorList>
    </citation>
    <scope>NUCLEOTIDE SEQUENCE [LARGE SCALE GENOMIC DNA]</scope>
    <source>
        <strain evidence="4">JH1073</strain>
    </source>
</reference>
<dbReference type="InterPro" id="IPR008964">
    <property type="entry name" value="Invasin/intimin_cell_adhesion"/>
</dbReference>
<dbReference type="Proteomes" id="UP001321249">
    <property type="component" value="Unassembled WGS sequence"/>
</dbReference>
<organism evidence="3 4">
    <name type="scientific">Candidatus Lucifugimonas marina</name>
    <dbReference type="NCBI Taxonomy" id="3038979"/>
    <lineage>
        <taxon>Bacteria</taxon>
        <taxon>Bacillati</taxon>
        <taxon>Chloroflexota</taxon>
        <taxon>Dehalococcoidia</taxon>
        <taxon>SAR202 cluster</taxon>
        <taxon>Candidatus Lucifugimonadales</taxon>
        <taxon>Candidatus Lucifugimonadaceae</taxon>
        <taxon>Candidatus Lucifugimonas</taxon>
    </lineage>
</organism>
<reference evidence="4 5" key="1">
    <citation type="submission" date="2019-11" db="EMBL/GenBank/DDBJ databases">
        <authorList>
            <person name="Cho J.-C."/>
        </authorList>
    </citation>
    <scope>NUCLEOTIDE SEQUENCE [LARGE SCALE GENOMIC DNA]</scope>
    <source>
        <strain evidence="3 4">JH1073</strain>
        <strain evidence="2 5">JH702</strain>
    </source>
</reference>
<keyword evidence="4" id="KW-1185">Reference proteome</keyword>
<dbReference type="SUPFAM" id="SSF49373">
    <property type="entry name" value="Invasin/intimin cell-adhesion fragments"/>
    <property type="match status" value="1"/>
</dbReference>
<evidence type="ECO:0000313" key="4">
    <source>
        <dbReference type="Proteomes" id="UP001219901"/>
    </source>
</evidence>
<protein>
    <recommendedName>
        <fullName evidence="6">Big-1 domain-containing protein</fullName>
    </recommendedName>
</protein>
<keyword evidence="1" id="KW-0812">Transmembrane</keyword>